<sequence>MFGTQRNGNGRVRAYLWHRAPLEWKLPNDPKEAKRILKELYFDWAPWMLKFIDIADEQAMYTRPLFFLPVGHRWEHKPGVTLIGDAAHLMSPFSGSGANLAMLDGLELGLVLADVVSKGLEGEAREAAIAEWEEKMLTRGEEVAVKTVKSLEACLHPGAPRTMIERFKEMVSQGKEGSRQVQQE</sequence>
<dbReference type="Proteomes" id="UP001215151">
    <property type="component" value="Unassembled WGS sequence"/>
</dbReference>
<dbReference type="Pfam" id="PF01494">
    <property type="entry name" value="FAD_binding_3"/>
    <property type="match status" value="1"/>
</dbReference>
<evidence type="ECO:0000313" key="6">
    <source>
        <dbReference type="EMBL" id="KAJ8473014.1"/>
    </source>
</evidence>
<keyword evidence="4" id="KW-0503">Monooxygenase</keyword>
<protein>
    <recommendedName>
        <fullName evidence="5">FAD-binding domain-containing protein</fullName>
    </recommendedName>
</protein>
<dbReference type="GO" id="GO:0071949">
    <property type="term" value="F:FAD binding"/>
    <property type="evidence" value="ECO:0007669"/>
    <property type="project" value="InterPro"/>
</dbReference>
<dbReference type="PANTHER" id="PTHR46972">
    <property type="entry name" value="MONOOXYGENASE ASQM-RELATED"/>
    <property type="match status" value="1"/>
</dbReference>
<dbReference type="InterPro" id="IPR002938">
    <property type="entry name" value="FAD-bd"/>
</dbReference>
<proteinExistence type="predicted"/>
<dbReference type="PRINTS" id="PR00420">
    <property type="entry name" value="RNGMNOXGNASE"/>
</dbReference>
<dbReference type="EMBL" id="JAPEVG010000238">
    <property type="protein sequence ID" value="KAJ8473014.1"/>
    <property type="molecule type" value="Genomic_DNA"/>
</dbReference>
<name>A0AAD7TP97_9APHY</name>
<dbReference type="GO" id="GO:0004497">
    <property type="term" value="F:monooxygenase activity"/>
    <property type="evidence" value="ECO:0007669"/>
    <property type="project" value="UniProtKB-KW"/>
</dbReference>
<accession>A0AAD7TP97</accession>
<evidence type="ECO:0000259" key="5">
    <source>
        <dbReference type="Pfam" id="PF01494"/>
    </source>
</evidence>
<feature type="domain" description="FAD-binding" evidence="5">
    <location>
        <begin position="79"/>
        <end position="143"/>
    </location>
</feature>
<keyword evidence="1" id="KW-0285">Flavoprotein</keyword>
<dbReference type="Gene3D" id="3.50.50.60">
    <property type="entry name" value="FAD/NAD(P)-binding domain"/>
    <property type="match status" value="1"/>
</dbReference>
<evidence type="ECO:0000256" key="2">
    <source>
        <dbReference type="ARBA" id="ARBA00022827"/>
    </source>
</evidence>
<evidence type="ECO:0000313" key="7">
    <source>
        <dbReference type="Proteomes" id="UP001215151"/>
    </source>
</evidence>
<evidence type="ECO:0000256" key="4">
    <source>
        <dbReference type="ARBA" id="ARBA00023033"/>
    </source>
</evidence>
<reference evidence="6" key="1">
    <citation type="submission" date="2022-11" db="EMBL/GenBank/DDBJ databases">
        <title>Genome Sequence of Cubamyces cubensis.</title>
        <authorList>
            <person name="Buettner E."/>
        </authorList>
    </citation>
    <scope>NUCLEOTIDE SEQUENCE</scope>
    <source>
        <strain evidence="6">MPL-01</strain>
    </source>
</reference>
<keyword evidence="2" id="KW-0274">FAD</keyword>
<evidence type="ECO:0000256" key="3">
    <source>
        <dbReference type="ARBA" id="ARBA00023002"/>
    </source>
</evidence>
<organism evidence="6 7">
    <name type="scientific">Trametes cubensis</name>
    <dbReference type="NCBI Taxonomy" id="1111947"/>
    <lineage>
        <taxon>Eukaryota</taxon>
        <taxon>Fungi</taxon>
        <taxon>Dikarya</taxon>
        <taxon>Basidiomycota</taxon>
        <taxon>Agaricomycotina</taxon>
        <taxon>Agaricomycetes</taxon>
        <taxon>Polyporales</taxon>
        <taxon>Polyporaceae</taxon>
        <taxon>Trametes</taxon>
    </lineage>
</organism>
<dbReference type="AlphaFoldDB" id="A0AAD7TP97"/>
<dbReference type="InterPro" id="IPR036188">
    <property type="entry name" value="FAD/NAD-bd_sf"/>
</dbReference>
<keyword evidence="7" id="KW-1185">Reference proteome</keyword>
<keyword evidence="3" id="KW-0560">Oxidoreductase</keyword>
<dbReference type="PANTHER" id="PTHR46972:SF1">
    <property type="entry name" value="FAD DEPENDENT OXIDOREDUCTASE DOMAIN-CONTAINING PROTEIN"/>
    <property type="match status" value="1"/>
</dbReference>
<gene>
    <name evidence="6" type="ORF">ONZ51_g8131</name>
</gene>
<dbReference type="SUPFAM" id="SSF51905">
    <property type="entry name" value="FAD/NAD(P)-binding domain"/>
    <property type="match status" value="1"/>
</dbReference>
<evidence type="ECO:0000256" key="1">
    <source>
        <dbReference type="ARBA" id="ARBA00022630"/>
    </source>
</evidence>
<comment type="caution">
    <text evidence="6">The sequence shown here is derived from an EMBL/GenBank/DDBJ whole genome shotgun (WGS) entry which is preliminary data.</text>
</comment>